<dbReference type="EMBL" id="QJKF01000007">
    <property type="protein sequence ID" value="PXX62307.1"/>
    <property type="molecule type" value="Genomic_DNA"/>
</dbReference>
<proteinExistence type="predicted"/>
<comment type="caution">
    <text evidence="2">The sequence shown here is derived from an EMBL/GenBank/DDBJ whole genome shotgun (WGS) entry which is preliminary data.</text>
</comment>
<dbReference type="GO" id="GO:0016740">
    <property type="term" value="F:transferase activity"/>
    <property type="evidence" value="ECO:0007669"/>
    <property type="project" value="UniProtKB-KW"/>
</dbReference>
<protein>
    <submittedName>
        <fullName evidence="2">Glycosyl transferase family 2</fullName>
    </submittedName>
</protein>
<evidence type="ECO:0000313" key="3">
    <source>
        <dbReference type="Proteomes" id="UP000247569"/>
    </source>
</evidence>
<dbReference type="RefSeq" id="WP_373283681.1">
    <property type="nucleotide sequence ID" value="NZ_QJKF01000007.1"/>
</dbReference>
<evidence type="ECO:0000313" key="2">
    <source>
        <dbReference type="EMBL" id="PXX62307.1"/>
    </source>
</evidence>
<keyword evidence="3" id="KW-1185">Reference proteome</keyword>
<gene>
    <name evidence="2" type="ORF">DFR70_107174</name>
</gene>
<dbReference type="Gene3D" id="3.90.550.10">
    <property type="entry name" value="Spore Coat Polysaccharide Biosynthesis Protein SpsA, Chain A"/>
    <property type="match status" value="1"/>
</dbReference>
<dbReference type="Pfam" id="PF00535">
    <property type="entry name" value="Glycos_transf_2"/>
    <property type="match status" value="1"/>
</dbReference>
<sequence>MEIGQAEPLSRIGWATRLGTGISLAGTAIALFNRVTVRQLSGADKVAEPVTVCVPARDEAARLPGLIADLRAQRGLSRLTIVILDDASSDDTFPMATAAAAGDPRITVLRNDAEPPPGWTGKAAACARAAEAVATPVLVFVDADVRLTPDAIAAAVTELRGRRVGLVSPWPRQRAGTVAEALVQPLLCWSWAATLPVSLANRSLRPSTSVACGQFLVFDTAAYRAAGGHAAVAASVTEDLDLARTLRRAGYSTALVAAGRMASTRMYTGAAELDAGYTRWLWSAYGGTRAGGVAVGTLAAVAYWLPPLAALCGRGTVRRVGVLGYTAAVAGRLLARSTESGGAVAPADVAAALAHPLSVAAYLLLWGRSRRGRRQGALRWKGRSLNTVGG</sequence>
<name>A0A318JXJ0_9NOCA</name>
<evidence type="ECO:0000259" key="1">
    <source>
        <dbReference type="Pfam" id="PF00535"/>
    </source>
</evidence>
<dbReference type="CDD" id="cd00761">
    <property type="entry name" value="Glyco_tranf_GTA_type"/>
    <property type="match status" value="1"/>
</dbReference>
<reference evidence="2 3" key="1">
    <citation type="submission" date="2018-05" db="EMBL/GenBank/DDBJ databases">
        <title>Genomic Encyclopedia of Type Strains, Phase IV (KMG-IV): sequencing the most valuable type-strain genomes for metagenomic binning, comparative biology and taxonomic classification.</title>
        <authorList>
            <person name="Goeker M."/>
        </authorList>
    </citation>
    <scope>NUCLEOTIDE SEQUENCE [LARGE SCALE GENOMIC DNA]</scope>
    <source>
        <strain evidence="2 3">DSM 44704</strain>
    </source>
</reference>
<keyword evidence="2" id="KW-0808">Transferase</keyword>
<dbReference type="InterPro" id="IPR001173">
    <property type="entry name" value="Glyco_trans_2-like"/>
</dbReference>
<dbReference type="PANTHER" id="PTHR43646">
    <property type="entry name" value="GLYCOSYLTRANSFERASE"/>
    <property type="match status" value="1"/>
</dbReference>
<accession>A0A318JXJ0</accession>
<dbReference type="SUPFAM" id="SSF53448">
    <property type="entry name" value="Nucleotide-diphospho-sugar transferases"/>
    <property type="match status" value="1"/>
</dbReference>
<dbReference type="AlphaFoldDB" id="A0A318JXJ0"/>
<feature type="domain" description="Glycosyltransferase 2-like" evidence="1">
    <location>
        <begin position="51"/>
        <end position="223"/>
    </location>
</feature>
<organism evidence="2 3">
    <name type="scientific">Nocardia tenerifensis</name>
    <dbReference type="NCBI Taxonomy" id="228006"/>
    <lineage>
        <taxon>Bacteria</taxon>
        <taxon>Bacillati</taxon>
        <taxon>Actinomycetota</taxon>
        <taxon>Actinomycetes</taxon>
        <taxon>Mycobacteriales</taxon>
        <taxon>Nocardiaceae</taxon>
        <taxon>Nocardia</taxon>
    </lineage>
</organism>
<dbReference type="InterPro" id="IPR029044">
    <property type="entry name" value="Nucleotide-diphossugar_trans"/>
</dbReference>
<dbReference type="Proteomes" id="UP000247569">
    <property type="component" value="Unassembled WGS sequence"/>
</dbReference>
<dbReference type="PANTHER" id="PTHR43646:SF3">
    <property type="entry name" value="SLR1566 PROTEIN"/>
    <property type="match status" value="1"/>
</dbReference>